<accession>X0Y3L3</accession>
<name>X0Y3L3_9ZZZZ</name>
<proteinExistence type="predicted"/>
<gene>
    <name evidence="2" type="ORF">S01H1_85524</name>
</gene>
<reference evidence="2" key="1">
    <citation type="journal article" date="2014" name="Front. Microbiol.">
        <title>High frequency of phylogenetically diverse reductive dehalogenase-homologous genes in deep subseafloor sedimentary metagenomes.</title>
        <authorList>
            <person name="Kawai M."/>
            <person name="Futagami T."/>
            <person name="Toyoda A."/>
            <person name="Takaki Y."/>
            <person name="Nishi S."/>
            <person name="Hori S."/>
            <person name="Arai W."/>
            <person name="Tsubouchi T."/>
            <person name="Morono Y."/>
            <person name="Uchiyama I."/>
            <person name="Ito T."/>
            <person name="Fujiyama A."/>
            <person name="Inagaki F."/>
            <person name="Takami H."/>
        </authorList>
    </citation>
    <scope>NUCLEOTIDE SEQUENCE</scope>
    <source>
        <strain evidence="2">Expedition CK06-06</strain>
    </source>
</reference>
<evidence type="ECO:0000313" key="2">
    <source>
        <dbReference type="EMBL" id="GAG41932.1"/>
    </source>
</evidence>
<dbReference type="EMBL" id="BARS01058775">
    <property type="protein sequence ID" value="GAG41932.1"/>
    <property type="molecule type" value="Genomic_DNA"/>
</dbReference>
<dbReference type="AlphaFoldDB" id="X0Y3L3"/>
<sequence>SLKLAYHYPEADEDVAAYAVGSHRHTPEMEQEMSAAAGSPVRVLFAAHLVPATRGIFTTAYLALREGVTPDQVEAAYLETYGD</sequence>
<dbReference type="InterPro" id="IPR050085">
    <property type="entry name" value="AGPR"/>
</dbReference>
<evidence type="ECO:0000259" key="1">
    <source>
        <dbReference type="Pfam" id="PF22698"/>
    </source>
</evidence>
<dbReference type="PANTHER" id="PTHR32338:SF10">
    <property type="entry name" value="N-ACETYL-GAMMA-GLUTAMYL-PHOSPHATE REDUCTASE, CHLOROPLASTIC-RELATED"/>
    <property type="match status" value="1"/>
</dbReference>
<feature type="non-terminal residue" evidence="2">
    <location>
        <position position="1"/>
    </location>
</feature>
<dbReference type="SUPFAM" id="SSF55347">
    <property type="entry name" value="Glyceraldehyde-3-phosphate dehydrogenase-like, C-terminal domain"/>
    <property type="match status" value="1"/>
</dbReference>
<dbReference type="Pfam" id="PF22698">
    <property type="entry name" value="Semialdhyde_dhC_1"/>
    <property type="match status" value="1"/>
</dbReference>
<organism evidence="2">
    <name type="scientific">marine sediment metagenome</name>
    <dbReference type="NCBI Taxonomy" id="412755"/>
    <lineage>
        <taxon>unclassified sequences</taxon>
        <taxon>metagenomes</taxon>
        <taxon>ecological metagenomes</taxon>
    </lineage>
</organism>
<protein>
    <recommendedName>
        <fullName evidence="1">N-acetyl-gamma-glutamyl-phosphate reductase dimerisation domain-containing protein</fullName>
    </recommendedName>
</protein>
<feature type="non-terminal residue" evidence="2">
    <location>
        <position position="83"/>
    </location>
</feature>
<feature type="domain" description="N-acetyl-gamma-glutamyl-phosphate reductase dimerisation" evidence="1">
    <location>
        <begin position="3"/>
        <end position="82"/>
    </location>
</feature>
<comment type="caution">
    <text evidence="2">The sequence shown here is derived from an EMBL/GenBank/DDBJ whole genome shotgun (WGS) entry which is preliminary data.</text>
</comment>
<dbReference type="Gene3D" id="3.30.360.10">
    <property type="entry name" value="Dihydrodipicolinate Reductase, domain 2"/>
    <property type="match status" value="1"/>
</dbReference>
<dbReference type="PANTHER" id="PTHR32338">
    <property type="entry name" value="N-ACETYL-GAMMA-GLUTAMYL-PHOSPHATE REDUCTASE, CHLOROPLASTIC-RELATED-RELATED"/>
    <property type="match status" value="1"/>
</dbReference>
<dbReference type="InterPro" id="IPR058924">
    <property type="entry name" value="AGPR_dimerisation_dom"/>
</dbReference>